<dbReference type="OrthoDB" id="3650586at2759"/>
<evidence type="ECO:0000256" key="3">
    <source>
        <dbReference type="ARBA" id="ARBA00022989"/>
    </source>
</evidence>
<dbReference type="InterPro" id="IPR020846">
    <property type="entry name" value="MFS_dom"/>
</dbReference>
<feature type="transmembrane region" description="Helical" evidence="6">
    <location>
        <begin position="249"/>
        <end position="269"/>
    </location>
</feature>
<keyword evidence="2 6" id="KW-0812">Transmembrane</keyword>
<feature type="region of interest" description="Disordered" evidence="5">
    <location>
        <begin position="518"/>
        <end position="538"/>
    </location>
</feature>
<feature type="transmembrane region" description="Helical" evidence="6">
    <location>
        <begin position="63"/>
        <end position="81"/>
    </location>
</feature>
<feature type="transmembrane region" description="Helical" evidence="6">
    <location>
        <begin position="216"/>
        <end position="237"/>
    </location>
</feature>
<feature type="transmembrane region" description="Helical" evidence="6">
    <location>
        <begin position="180"/>
        <end position="204"/>
    </location>
</feature>
<feature type="transmembrane region" description="Helical" evidence="6">
    <location>
        <begin position="379"/>
        <end position="402"/>
    </location>
</feature>
<feature type="transmembrane region" description="Helical" evidence="6">
    <location>
        <begin position="281"/>
        <end position="306"/>
    </location>
</feature>
<gene>
    <name evidence="8" type="ORF">AC578_8920</name>
</gene>
<dbReference type="PANTHER" id="PTHR23501">
    <property type="entry name" value="MAJOR FACILITATOR SUPERFAMILY"/>
    <property type="match status" value="1"/>
</dbReference>
<organism evidence="8 9">
    <name type="scientific">Pseudocercospora eumusae</name>
    <dbReference type="NCBI Taxonomy" id="321146"/>
    <lineage>
        <taxon>Eukaryota</taxon>
        <taxon>Fungi</taxon>
        <taxon>Dikarya</taxon>
        <taxon>Ascomycota</taxon>
        <taxon>Pezizomycotina</taxon>
        <taxon>Dothideomycetes</taxon>
        <taxon>Dothideomycetidae</taxon>
        <taxon>Mycosphaerellales</taxon>
        <taxon>Mycosphaerellaceae</taxon>
        <taxon>Pseudocercospora</taxon>
    </lineage>
</organism>
<comment type="subcellular location">
    <subcellularLocation>
        <location evidence="1">Membrane</location>
        <topology evidence="1">Multi-pass membrane protein</topology>
    </subcellularLocation>
</comment>
<dbReference type="GO" id="GO:0005886">
    <property type="term" value="C:plasma membrane"/>
    <property type="evidence" value="ECO:0007669"/>
    <property type="project" value="TreeGrafter"/>
</dbReference>
<dbReference type="EMBL" id="LFZN01000026">
    <property type="protein sequence ID" value="KXT03828.1"/>
    <property type="molecule type" value="Genomic_DNA"/>
</dbReference>
<evidence type="ECO:0000259" key="7">
    <source>
        <dbReference type="PROSITE" id="PS50850"/>
    </source>
</evidence>
<evidence type="ECO:0000256" key="1">
    <source>
        <dbReference type="ARBA" id="ARBA00004141"/>
    </source>
</evidence>
<protein>
    <recommendedName>
        <fullName evidence="7">Major facilitator superfamily (MFS) profile domain-containing protein</fullName>
    </recommendedName>
</protein>
<dbReference type="AlphaFoldDB" id="A0A139HMX4"/>
<evidence type="ECO:0000256" key="5">
    <source>
        <dbReference type="SAM" id="MobiDB-lite"/>
    </source>
</evidence>
<feature type="transmembrane region" description="Helical" evidence="6">
    <location>
        <begin position="352"/>
        <end position="373"/>
    </location>
</feature>
<name>A0A139HMX4_9PEZI</name>
<dbReference type="Gene3D" id="1.20.1720.10">
    <property type="entry name" value="Multidrug resistance protein D"/>
    <property type="match status" value="1"/>
</dbReference>
<dbReference type="PANTHER" id="PTHR23501:SF59">
    <property type="entry name" value="MAJOR FACILITATOR SUPERFAMILY (MFS) PROFILE DOMAIN-CONTAINING PROTEIN-RELATED"/>
    <property type="match status" value="1"/>
</dbReference>
<dbReference type="Gene3D" id="1.20.1250.20">
    <property type="entry name" value="MFS general substrate transporter like domains"/>
    <property type="match status" value="1"/>
</dbReference>
<dbReference type="InterPro" id="IPR036259">
    <property type="entry name" value="MFS_trans_sf"/>
</dbReference>
<evidence type="ECO:0000256" key="6">
    <source>
        <dbReference type="SAM" id="Phobius"/>
    </source>
</evidence>
<dbReference type="GO" id="GO:0022857">
    <property type="term" value="F:transmembrane transporter activity"/>
    <property type="evidence" value="ECO:0007669"/>
    <property type="project" value="InterPro"/>
</dbReference>
<feature type="transmembrane region" description="Helical" evidence="6">
    <location>
        <begin position="121"/>
        <end position="138"/>
    </location>
</feature>
<evidence type="ECO:0000313" key="9">
    <source>
        <dbReference type="Proteomes" id="UP000070133"/>
    </source>
</evidence>
<proteinExistence type="predicted"/>
<feature type="transmembrane region" description="Helical" evidence="6">
    <location>
        <begin position="21"/>
        <end position="51"/>
    </location>
</feature>
<dbReference type="InterPro" id="IPR011701">
    <property type="entry name" value="MFS"/>
</dbReference>
<dbReference type="Pfam" id="PF07690">
    <property type="entry name" value="MFS_1"/>
    <property type="match status" value="1"/>
</dbReference>
<evidence type="ECO:0000313" key="8">
    <source>
        <dbReference type="EMBL" id="KXT03828.1"/>
    </source>
</evidence>
<dbReference type="Proteomes" id="UP000070133">
    <property type="component" value="Unassembled WGS sequence"/>
</dbReference>
<feature type="domain" description="Major facilitator superfamily (MFS) profile" evidence="7">
    <location>
        <begin position="26"/>
        <end position="512"/>
    </location>
</feature>
<keyword evidence="3 6" id="KW-1133">Transmembrane helix</keyword>
<accession>A0A139HMX4</accession>
<sequence length="538" mass="58355">MANSTESGPVHASAPAQSKGIGFWLAFGAVAITNLAAAFDATTLSIALPVISADLGGDSTQAFWAGTAYPLAQAAIMLLWVSLSQCFGRRPVLVITLLIFALGAILAALAQGWTLLLAGRVVQGVGGGGFVGLTTVIITDLVPLRERGQYYALISSVWALGSTAGPILGGALADAGAWRWIFWINLPIVGLGLIGIVIFLKLNFRRRPLKEKLKELDYLGAFLFITSITSFLIPVTWGGTQYPWSSWRTLTPLCLGIAGLICFAIWEIVTKGPTLIPMTIFLNYSTTMLYIGSLFHGIILYSLVYYMPEWFQAVKGYSPVISGVAALPQTATVVPCAILVGVIVGKTGRYRWSIWAGWTLTTFGMGLLIYLHVHSSIPAWIFLSIVSGIGIGLLFPSIALAIQASTPPEDQATTSTLTVWFRTFGQSLGVAVGGTIFQNRMTEEISKLSSPSDLPSDVVALIEYIKRLPAQAPQKALLREAFTKSFRVIWIVMCAFAACIMILSFFIKEYSMEQQNKTEQGYRGDQEHMQNLDSTRKE</sequence>
<feature type="compositionally biased region" description="Basic and acidic residues" evidence="5">
    <location>
        <begin position="520"/>
        <end position="538"/>
    </location>
</feature>
<feature type="transmembrane region" description="Helical" evidence="6">
    <location>
        <begin position="488"/>
        <end position="507"/>
    </location>
</feature>
<feature type="transmembrane region" description="Helical" evidence="6">
    <location>
        <begin position="326"/>
        <end position="345"/>
    </location>
</feature>
<keyword evidence="4 6" id="KW-0472">Membrane</keyword>
<reference evidence="8 9" key="1">
    <citation type="submission" date="2015-07" db="EMBL/GenBank/DDBJ databases">
        <title>Comparative genomics of the Sigatoka disease complex on banana suggests a link between parallel evolutionary changes in Pseudocercospora fijiensis and Pseudocercospora eumusae and increased virulence on the banana host.</title>
        <authorList>
            <person name="Chang T.-C."/>
            <person name="Salvucci A."/>
            <person name="Crous P.W."/>
            <person name="Stergiopoulos I."/>
        </authorList>
    </citation>
    <scope>NUCLEOTIDE SEQUENCE [LARGE SCALE GENOMIC DNA]</scope>
    <source>
        <strain evidence="8 9">CBS 114824</strain>
    </source>
</reference>
<feature type="transmembrane region" description="Helical" evidence="6">
    <location>
        <begin position="93"/>
        <end position="115"/>
    </location>
</feature>
<feature type="transmembrane region" description="Helical" evidence="6">
    <location>
        <begin position="150"/>
        <end position="168"/>
    </location>
</feature>
<comment type="caution">
    <text evidence="8">The sequence shown here is derived from an EMBL/GenBank/DDBJ whole genome shotgun (WGS) entry which is preliminary data.</text>
</comment>
<dbReference type="PROSITE" id="PS50850">
    <property type="entry name" value="MFS"/>
    <property type="match status" value="1"/>
</dbReference>
<evidence type="ECO:0000256" key="4">
    <source>
        <dbReference type="ARBA" id="ARBA00023136"/>
    </source>
</evidence>
<keyword evidence="9" id="KW-1185">Reference proteome</keyword>
<evidence type="ECO:0000256" key="2">
    <source>
        <dbReference type="ARBA" id="ARBA00022692"/>
    </source>
</evidence>
<dbReference type="SUPFAM" id="SSF103473">
    <property type="entry name" value="MFS general substrate transporter"/>
    <property type="match status" value="1"/>
</dbReference>